<dbReference type="GO" id="GO:0046872">
    <property type="term" value="F:metal ion binding"/>
    <property type="evidence" value="ECO:0007669"/>
    <property type="project" value="UniProtKB-KW"/>
</dbReference>
<name>A0A0F9AQZ6_9ZZZZ</name>
<keyword evidence="2" id="KW-0479">Metal-binding</keyword>
<dbReference type="GO" id="GO:0051537">
    <property type="term" value="F:2 iron, 2 sulfur cluster binding"/>
    <property type="evidence" value="ECO:0007669"/>
    <property type="project" value="UniProtKB-KW"/>
</dbReference>
<proteinExistence type="predicted"/>
<dbReference type="CDD" id="cd03064">
    <property type="entry name" value="TRX_Fd_NuoE"/>
    <property type="match status" value="1"/>
</dbReference>
<dbReference type="Gene3D" id="1.10.10.1590">
    <property type="entry name" value="NADH-quinone oxidoreductase subunit E"/>
    <property type="match status" value="1"/>
</dbReference>
<dbReference type="SUPFAM" id="SSF52833">
    <property type="entry name" value="Thioredoxin-like"/>
    <property type="match status" value="1"/>
</dbReference>
<keyword evidence="3" id="KW-0408">Iron</keyword>
<gene>
    <name evidence="6" type="ORF">LCGC14_2540110</name>
</gene>
<reference evidence="6" key="1">
    <citation type="journal article" date="2015" name="Nature">
        <title>Complex archaea that bridge the gap between prokaryotes and eukaryotes.</title>
        <authorList>
            <person name="Spang A."/>
            <person name="Saw J.H."/>
            <person name="Jorgensen S.L."/>
            <person name="Zaremba-Niedzwiedzka K."/>
            <person name="Martijn J."/>
            <person name="Lind A.E."/>
            <person name="van Eijk R."/>
            <person name="Schleper C."/>
            <person name="Guy L."/>
            <person name="Ettema T.J."/>
        </authorList>
    </citation>
    <scope>NUCLEOTIDE SEQUENCE</scope>
</reference>
<dbReference type="AlphaFoldDB" id="A0A0F9AQZ6"/>
<dbReference type="InterPro" id="IPR036249">
    <property type="entry name" value="Thioredoxin-like_sf"/>
</dbReference>
<accession>A0A0F9AQZ6</accession>
<dbReference type="Pfam" id="PF01257">
    <property type="entry name" value="2Fe-2S_thioredx"/>
    <property type="match status" value="1"/>
</dbReference>
<dbReference type="PANTHER" id="PTHR43342">
    <property type="entry name" value="NADH-QUINONE OXIDOREDUCTASE, E SUBUNIT"/>
    <property type="match status" value="1"/>
</dbReference>
<dbReference type="FunFam" id="3.40.30.10:FF:000015">
    <property type="entry name" value="NADH-quinone oxidoreductase subunit E"/>
    <property type="match status" value="1"/>
</dbReference>
<comment type="cofactor">
    <cofactor evidence="5">
        <name>[2Fe-2S] cluster</name>
        <dbReference type="ChEBI" id="CHEBI:190135"/>
    </cofactor>
</comment>
<dbReference type="PANTHER" id="PTHR43342:SF1">
    <property type="entry name" value="BIFURCATING [FEFE] HYDROGENASE GAMMA SUBUNIT"/>
    <property type="match status" value="1"/>
</dbReference>
<comment type="caution">
    <text evidence="6">The sequence shown here is derived from an EMBL/GenBank/DDBJ whole genome shotgun (WGS) entry which is preliminary data.</text>
</comment>
<evidence type="ECO:0000256" key="1">
    <source>
        <dbReference type="ARBA" id="ARBA00022714"/>
    </source>
</evidence>
<dbReference type="InterPro" id="IPR042128">
    <property type="entry name" value="NuoE_dom"/>
</dbReference>
<dbReference type="InterPro" id="IPR041921">
    <property type="entry name" value="NuoE_N"/>
</dbReference>
<dbReference type="Gene3D" id="3.40.30.10">
    <property type="entry name" value="Glutaredoxin"/>
    <property type="match status" value="1"/>
</dbReference>
<keyword evidence="1" id="KW-0001">2Fe-2S</keyword>
<evidence type="ECO:0000313" key="6">
    <source>
        <dbReference type="EMBL" id="KKL12004.1"/>
    </source>
</evidence>
<evidence type="ECO:0000256" key="4">
    <source>
        <dbReference type="ARBA" id="ARBA00023014"/>
    </source>
</evidence>
<evidence type="ECO:0000256" key="3">
    <source>
        <dbReference type="ARBA" id="ARBA00023004"/>
    </source>
</evidence>
<organism evidence="6">
    <name type="scientific">marine sediment metagenome</name>
    <dbReference type="NCBI Taxonomy" id="412755"/>
    <lineage>
        <taxon>unclassified sequences</taxon>
        <taxon>metagenomes</taxon>
        <taxon>ecological metagenomes</taxon>
    </lineage>
</organism>
<dbReference type="InterPro" id="IPR028431">
    <property type="entry name" value="NADP_DH_HndA-like"/>
</dbReference>
<sequence length="166" mass="18221">MTEGSDGRTEPGRAGQEIVHLLEAALSPVEPREGLDDELEERLSQVRAAALEELSRRSRIPLSRIYGVVSFYAQFYTAPRGRHTVRCCSGTACHVKGAERILDAVRRTLGIEEGQTTGDMEFCLETVACLGTCFLAPVMMIDDQYYGDLDAQQVDTILSTFGEDGS</sequence>
<protein>
    <submittedName>
        <fullName evidence="6">Uncharacterized protein</fullName>
    </submittedName>
</protein>
<dbReference type="EMBL" id="LAZR01041434">
    <property type="protein sequence ID" value="KKL12004.1"/>
    <property type="molecule type" value="Genomic_DNA"/>
</dbReference>
<evidence type="ECO:0000256" key="5">
    <source>
        <dbReference type="ARBA" id="ARBA00034078"/>
    </source>
</evidence>
<evidence type="ECO:0000256" key="2">
    <source>
        <dbReference type="ARBA" id="ARBA00022723"/>
    </source>
</evidence>
<keyword evidence="4" id="KW-0411">Iron-sulfur</keyword>